<reference evidence="5 6" key="1">
    <citation type="journal article" date="2019" name="Vet. Microbiol.">
        <title>Genetic characterization of susceptible and multi-drug resistant Mannheimia haemolytica isolated from high-risk stocker calves prior to and after antimicrobial metaphylaxis.</title>
        <authorList>
            <person name="Snyder E.R."/>
            <person name="Alvarez-Narvaez S."/>
            <person name="Credille B.C."/>
        </authorList>
    </citation>
    <scope>NUCLEOTIDE SEQUENCE [LARGE SCALE GENOMIC DNA]</scope>
    <source>
        <strain evidence="4 5">UGA-R5-128-1</strain>
        <strain evidence="3 6">UGA-R7-163-1</strain>
    </source>
</reference>
<gene>
    <name evidence="4" type="ORF">FEA53_12765</name>
    <name evidence="3" type="ORF">FEB89_11430</name>
</gene>
<evidence type="ECO:0000313" key="6">
    <source>
        <dbReference type="Proteomes" id="UP000318394"/>
    </source>
</evidence>
<proteinExistence type="predicted"/>
<keyword evidence="6" id="KW-1185">Reference proteome</keyword>
<evidence type="ECO:0000313" key="4">
    <source>
        <dbReference type="EMBL" id="TRB72072.1"/>
    </source>
</evidence>
<protein>
    <submittedName>
        <fullName evidence="4">Tail length tape measure protein</fullName>
    </submittedName>
</protein>
<dbReference type="InterPro" id="IPR009628">
    <property type="entry name" value="Phage_tape_measure_N"/>
</dbReference>
<keyword evidence="1" id="KW-0175">Coiled coil</keyword>
<dbReference type="EMBL" id="VAJI01000031">
    <property type="protein sequence ID" value="TRB35356.1"/>
    <property type="molecule type" value="Genomic_DNA"/>
</dbReference>
<evidence type="ECO:0000256" key="1">
    <source>
        <dbReference type="SAM" id="Coils"/>
    </source>
</evidence>
<feature type="domain" description="Bacteriophage tail tape measure N-terminal" evidence="2">
    <location>
        <begin position="66"/>
        <end position="276"/>
    </location>
</feature>
<comment type="caution">
    <text evidence="4">The sequence shown here is derived from an EMBL/GenBank/DDBJ whole genome shotgun (WGS) entry which is preliminary data.</text>
</comment>
<dbReference type="Proteomes" id="UP000318394">
    <property type="component" value="Unassembled WGS sequence"/>
</dbReference>
<dbReference type="GeneID" id="67369124"/>
<evidence type="ECO:0000313" key="3">
    <source>
        <dbReference type="EMBL" id="TRB35356.1"/>
    </source>
</evidence>
<name>A0A547EC48_MANHA</name>
<dbReference type="AlphaFoldDB" id="A0A547EC48"/>
<dbReference type="RefSeq" id="WP_006251216.1">
    <property type="nucleotide sequence ID" value="NZ_CP017491.1"/>
</dbReference>
<dbReference type="Pfam" id="PF06791">
    <property type="entry name" value="TMP_2"/>
    <property type="match status" value="1"/>
</dbReference>
<organism evidence="4 5">
    <name type="scientific">Mannheimia haemolytica</name>
    <name type="common">Pasteurella haemolytica</name>
    <dbReference type="NCBI Taxonomy" id="75985"/>
    <lineage>
        <taxon>Bacteria</taxon>
        <taxon>Pseudomonadati</taxon>
        <taxon>Pseudomonadota</taxon>
        <taxon>Gammaproteobacteria</taxon>
        <taxon>Pasteurellales</taxon>
        <taxon>Pasteurellaceae</taxon>
        <taxon>Mannheimia</taxon>
    </lineage>
</organism>
<sequence length="831" mass="88075">MSQAVFYLNNFKELFMTVEVGGVVITADLEFENLLRDTQKVDKAMDDIGKSTLKAEKGLKGLETQATKTAIAVNQATNKMKNIRGVAGQLGYQIQDISIMLQMGSNASTVIAQQGSQILSIFGPMGAVAGAILAISGAIGGALLPSLFDSTDATELLAAAQKNLSEVVTQTESGVSALSAKIIKLAKVSEDAAKAKIAVAMSDAKIAIKAAGDSSQKAFEQFDGFFGSFTNSSQSIRNAIDELKRYESKGKDVGAVIKELGGTYGGAIAEVNALDSVTSEMSKTLGITQSEALGLIKLLAQLEQDKSPDNIKLLAIALSDLSDKNGWANEELNKLTRTINDNSVSALDAETSVRLLESAIKDLQNAIQNSQGALDGNVAKMNQLADAAERKAATIGKTERETAKYAATLLATTDEAKKNLDSTLSRIDASYDQIEAYQAEQKALQDKKTADAKAAREAEAAAKKSAQAKKQVVEQLRQMATQYEIAVLRQKGMHLEAVKLEAGMRLGAAATKEQREEAEKLAQSIYGATAASQNFNAIQAQASPVTALDQRHQQQLAQIEEYKILYPQKIMEAEAARAAIEEQYRQQRMEAQWEEWKQASDGARMFGDAVDAVGSSATSTITGLLNGTMSVRDAFASIANTILNSVVQSLVEMGMAQVKQMIMGQTAAKASMAAQMVQAKALAASFAPAASMVSLATQGANAIPAQAAITSTMSMAQVAAVTGRKLGGPVSARQMYRVGENNQPEIFKASNGMQYMIPGQSGRVFSNKQSQGQGGGESKTVAVIVNQTNHFSSDEASANQAAVAKALSNQIKASVRLELQSQMRAGGVLAR</sequence>
<evidence type="ECO:0000313" key="5">
    <source>
        <dbReference type="Proteomes" id="UP000315164"/>
    </source>
</evidence>
<feature type="coiled-coil region" evidence="1">
    <location>
        <begin position="346"/>
        <end position="373"/>
    </location>
</feature>
<dbReference type="Proteomes" id="UP000315164">
    <property type="component" value="Unassembled WGS sequence"/>
</dbReference>
<dbReference type="EMBL" id="VAJB01000043">
    <property type="protein sequence ID" value="TRB72072.1"/>
    <property type="molecule type" value="Genomic_DNA"/>
</dbReference>
<evidence type="ECO:0000259" key="2">
    <source>
        <dbReference type="Pfam" id="PF06791"/>
    </source>
</evidence>
<dbReference type="OrthoDB" id="79849at2"/>
<accession>A0A547EC48</accession>